<dbReference type="RefSeq" id="WP_345477927.1">
    <property type="nucleotide sequence ID" value="NZ_BAABLW010000007.1"/>
</dbReference>
<reference evidence="3" key="1">
    <citation type="journal article" date="2019" name="Int. J. Syst. Evol. Microbiol.">
        <title>The Global Catalogue of Microorganisms (GCM) 10K type strain sequencing project: providing services to taxonomists for standard genome sequencing and annotation.</title>
        <authorList>
            <consortium name="The Broad Institute Genomics Platform"/>
            <consortium name="The Broad Institute Genome Sequencing Center for Infectious Disease"/>
            <person name="Wu L."/>
            <person name="Ma J."/>
        </authorList>
    </citation>
    <scope>NUCLEOTIDE SEQUENCE [LARGE SCALE GENOMIC DNA]</scope>
    <source>
        <strain evidence="3">JCM 19129</strain>
    </source>
</reference>
<sequence length="115" mass="13131">MQRRKPKYVAAELHQGGLDERGRRRDNKPPITLPRILPWDRDTTEPRTGSGPSHDRASALIEWGYLPKGVVIGQTDRLLIPEGRLQGWWHVDGKPQEWPRGLQVPLTRGRTGEGR</sequence>
<dbReference type="Proteomes" id="UP001500368">
    <property type="component" value="Unassembled WGS sequence"/>
</dbReference>
<organism evidence="2 3">
    <name type="scientific">Nesterenkonia rhizosphaerae</name>
    <dbReference type="NCBI Taxonomy" id="1348272"/>
    <lineage>
        <taxon>Bacteria</taxon>
        <taxon>Bacillati</taxon>
        <taxon>Actinomycetota</taxon>
        <taxon>Actinomycetes</taxon>
        <taxon>Micrococcales</taxon>
        <taxon>Micrococcaceae</taxon>
        <taxon>Nesterenkonia</taxon>
    </lineage>
</organism>
<evidence type="ECO:0000313" key="3">
    <source>
        <dbReference type="Proteomes" id="UP001500368"/>
    </source>
</evidence>
<proteinExistence type="predicted"/>
<gene>
    <name evidence="2" type="ORF">GCM10025790_20690</name>
</gene>
<evidence type="ECO:0000313" key="2">
    <source>
        <dbReference type="EMBL" id="GAA4923434.1"/>
    </source>
</evidence>
<evidence type="ECO:0000256" key="1">
    <source>
        <dbReference type="SAM" id="MobiDB-lite"/>
    </source>
</evidence>
<accession>A0ABP9G065</accession>
<keyword evidence="3" id="KW-1185">Reference proteome</keyword>
<dbReference type="EMBL" id="BAABLW010000007">
    <property type="protein sequence ID" value="GAA4923434.1"/>
    <property type="molecule type" value="Genomic_DNA"/>
</dbReference>
<feature type="region of interest" description="Disordered" evidence="1">
    <location>
        <begin position="1"/>
        <end position="55"/>
    </location>
</feature>
<name>A0ABP9G065_9MICC</name>
<protein>
    <submittedName>
        <fullName evidence="2">Uncharacterized protein</fullName>
    </submittedName>
</protein>
<comment type="caution">
    <text evidence="2">The sequence shown here is derived from an EMBL/GenBank/DDBJ whole genome shotgun (WGS) entry which is preliminary data.</text>
</comment>